<dbReference type="EMBL" id="CP089982">
    <property type="protein sequence ID" value="WXA99147.1"/>
    <property type="molecule type" value="Genomic_DNA"/>
</dbReference>
<gene>
    <name evidence="1" type="ORF">LZC95_20280</name>
</gene>
<organism evidence="1 2">
    <name type="scientific">Pendulispora brunnea</name>
    <dbReference type="NCBI Taxonomy" id="2905690"/>
    <lineage>
        <taxon>Bacteria</taxon>
        <taxon>Pseudomonadati</taxon>
        <taxon>Myxococcota</taxon>
        <taxon>Myxococcia</taxon>
        <taxon>Myxococcales</taxon>
        <taxon>Sorangiineae</taxon>
        <taxon>Pendulisporaceae</taxon>
        <taxon>Pendulispora</taxon>
    </lineage>
</organism>
<dbReference type="Proteomes" id="UP001379533">
    <property type="component" value="Chromosome"/>
</dbReference>
<accession>A0ABZ2KKE5</accession>
<protein>
    <submittedName>
        <fullName evidence="1">Uncharacterized protein</fullName>
    </submittedName>
</protein>
<name>A0ABZ2KKE5_9BACT</name>
<reference evidence="1 2" key="1">
    <citation type="submission" date="2021-12" db="EMBL/GenBank/DDBJ databases">
        <title>Discovery of the Pendulisporaceae a myxobacterial family with distinct sporulation behavior and unique specialized metabolism.</title>
        <authorList>
            <person name="Garcia R."/>
            <person name="Popoff A."/>
            <person name="Bader C.D."/>
            <person name="Loehr J."/>
            <person name="Walesch S."/>
            <person name="Walt C."/>
            <person name="Boldt J."/>
            <person name="Bunk B."/>
            <person name="Haeckl F.J.F.P.J."/>
            <person name="Gunesch A.P."/>
            <person name="Birkelbach J."/>
            <person name="Nuebel U."/>
            <person name="Pietschmann T."/>
            <person name="Bach T."/>
            <person name="Mueller R."/>
        </authorList>
    </citation>
    <scope>NUCLEOTIDE SEQUENCE [LARGE SCALE GENOMIC DNA]</scope>
    <source>
        <strain evidence="1 2">MSr12523</strain>
    </source>
</reference>
<proteinExistence type="predicted"/>
<evidence type="ECO:0000313" key="2">
    <source>
        <dbReference type="Proteomes" id="UP001379533"/>
    </source>
</evidence>
<evidence type="ECO:0000313" key="1">
    <source>
        <dbReference type="EMBL" id="WXA99147.1"/>
    </source>
</evidence>
<keyword evidence="2" id="KW-1185">Reference proteome</keyword>
<sequence length="360" mass="39611">MKERSLFSRTISRYLEAVYDDPGNDEARMRYAVWACGRGLAHGALVDLQMAATTRPLTPAERATESALLADHGRIWLGPLAPVVRSVRFQRGFPAHLTISASREADLRAIEGHPAYATVESIEFEHVQGGLCRRTGSVQIGLGHAAFRGLRSISGVYGATLLEASRVHRRLEALAWFVPPEATGSMPPAPPPVVVAQAIAEFSGLQHLRIGNDAVTTSDDVDDEIAATLLSGQRRPARVSIRSDHRRIRGWIRRMKKFPVGELELRSDGCGTMQHAGMALTLHIVDHNVQPRARAVFDTETLQPERYELRTFVAALPILAREGVEVVEVMLPDPTRDGALLLRAMSNARHTVPNVDIRQT</sequence>
<dbReference type="RefSeq" id="WP_394849780.1">
    <property type="nucleotide sequence ID" value="NZ_CP089982.1"/>
</dbReference>